<dbReference type="RefSeq" id="WP_091525908.1">
    <property type="nucleotide sequence ID" value="NZ_FOVI01000029.1"/>
</dbReference>
<organism evidence="2 3">
    <name type="scientific">Paenimyroides ummariense</name>
    <dbReference type="NCBI Taxonomy" id="913024"/>
    <lineage>
        <taxon>Bacteria</taxon>
        <taxon>Pseudomonadati</taxon>
        <taxon>Bacteroidota</taxon>
        <taxon>Flavobacteriia</taxon>
        <taxon>Flavobacteriales</taxon>
        <taxon>Flavobacteriaceae</taxon>
        <taxon>Paenimyroides</taxon>
    </lineage>
</organism>
<dbReference type="EMBL" id="FOVI01000029">
    <property type="protein sequence ID" value="SFO24742.1"/>
    <property type="molecule type" value="Genomic_DNA"/>
</dbReference>
<proteinExistence type="predicted"/>
<dbReference type="OrthoDB" id="1348444at2"/>
<evidence type="ECO:0008006" key="4">
    <source>
        <dbReference type="Google" id="ProtNLM"/>
    </source>
</evidence>
<dbReference type="AlphaFoldDB" id="A0A1I5FLZ5"/>
<evidence type="ECO:0000256" key="1">
    <source>
        <dbReference type="SAM" id="SignalP"/>
    </source>
</evidence>
<dbReference type="STRING" id="913024.SAMN05421741_12938"/>
<dbReference type="PROSITE" id="PS51257">
    <property type="entry name" value="PROKAR_LIPOPROTEIN"/>
    <property type="match status" value="1"/>
</dbReference>
<reference evidence="3" key="1">
    <citation type="submission" date="2016-10" db="EMBL/GenBank/DDBJ databases">
        <authorList>
            <person name="Varghese N."/>
            <person name="Submissions S."/>
        </authorList>
    </citation>
    <scope>NUCLEOTIDE SEQUENCE [LARGE SCALE GENOMIC DNA]</scope>
    <source>
        <strain evidence="3">DS-12</strain>
    </source>
</reference>
<keyword evidence="1" id="KW-0732">Signal</keyword>
<protein>
    <recommendedName>
        <fullName evidence="4">Lipoprotein</fullName>
    </recommendedName>
</protein>
<feature type="signal peptide" evidence="1">
    <location>
        <begin position="1"/>
        <end position="20"/>
    </location>
</feature>
<dbReference type="Proteomes" id="UP000199036">
    <property type="component" value="Unassembled WGS sequence"/>
</dbReference>
<keyword evidence="3" id="KW-1185">Reference proteome</keyword>
<gene>
    <name evidence="2" type="ORF">SAMN05421741_12938</name>
</gene>
<name>A0A1I5FLZ5_9FLAO</name>
<sequence length="205" mass="24238">MKLIILLFISIFLVSCNQKAHTQNSIKSNINIQKRDSIYGKKLIDSEFLKYADDSKTDSLKIHLKNSFDIYDENNFKFAHIDAEELAEFNFGFFLPQLNKMLTKRNVNLVVKTVNDYETTNDIVINEEKLNLYTKKELDNQTFWDTAPRNFFKKVNELLKAKNSDEQFYLLYGGNDLQTLLLTDKQYLIILEYYKDNEKDKPYKP</sequence>
<accession>A0A1I5FLZ5</accession>
<evidence type="ECO:0000313" key="3">
    <source>
        <dbReference type="Proteomes" id="UP000199036"/>
    </source>
</evidence>
<feature type="chain" id="PRO_5011647719" description="Lipoprotein" evidence="1">
    <location>
        <begin position="21"/>
        <end position="205"/>
    </location>
</feature>
<evidence type="ECO:0000313" key="2">
    <source>
        <dbReference type="EMBL" id="SFO24742.1"/>
    </source>
</evidence>